<dbReference type="STRING" id="651561.BBI00_04845"/>
<dbReference type="RefSeq" id="WP_065397710.1">
    <property type="nucleotide sequence ID" value="NZ_MAYG01000001.1"/>
</dbReference>
<sequence>MLTIKPQAPDQDQAQWMFPMSLWSFYANGGGNGAELNEFIAQNNGMGAFQDLLTGTMGKKRRRRNE</sequence>
<dbReference type="EMBL" id="MAYG01000001">
    <property type="protein sequence ID" value="OCA73711.1"/>
    <property type="molecule type" value="Genomic_DNA"/>
</dbReference>
<reference evidence="2" key="1">
    <citation type="submission" date="2016-07" db="EMBL/GenBank/DDBJ databases">
        <authorList>
            <person name="Florea S."/>
            <person name="Webb J.S."/>
            <person name="Jaromczyk J."/>
            <person name="Schardl C.L."/>
        </authorList>
    </citation>
    <scope>NUCLEOTIDE SEQUENCE [LARGE SCALE GENOMIC DNA]</scope>
    <source>
        <strain evidence="2">CC-VM-7</strain>
    </source>
</reference>
<name>A0A1B8ZQ43_9FLAO</name>
<evidence type="ECO:0000313" key="2">
    <source>
        <dbReference type="Proteomes" id="UP000093432"/>
    </source>
</evidence>
<dbReference type="Proteomes" id="UP000093432">
    <property type="component" value="Unassembled WGS sequence"/>
</dbReference>
<accession>A0A1B8ZQ43</accession>
<evidence type="ECO:0000313" key="1">
    <source>
        <dbReference type="EMBL" id="OCA73711.1"/>
    </source>
</evidence>
<protein>
    <submittedName>
        <fullName evidence="1">Uncharacterized protein</fullName>
    </submittedName>
</protein>
<proteinExistence type="predicted"/>
<gene>
    <name evidence="1" type="ORF">BBI00_04845</name>
</gene>
<organism evidence="1 2">
    <name type="scientific">Chryseobacterium arthrosphaerae</name>
    <dbReference type="NCBI Taxonomy" id="651561"/>
    <lineage>
        <taxon>Bacteria</taxon>
        <taxon>Pseudomonadati</taxon>
        <taxon>Bacteroidota</taxon>
        <taxon>Flavobacteriia</taxon>
        <taxon>Flavobacteriales</taxon>
        <taxon>Weeksellaceae</taxon>
        <taxon>Chryseobacterium group</taxon>
        <taxon>Chryseobacterium</taxon>
    </lineage>
</organism>
<dbReference type="AlphaFoldDB" id="A0A1B8ZQ43"/>
<comment type="caution">
    <text evidence="1">The sequence shown here is derived from an EMBL/GenBank/DDBJ whole genome shotgun (WGS) entry which is preliminary data.</text>
</comment>